<dbReference type="GO" id="GO:0005975">
    <property type="term" value="P:carbohydrate metabolic process"/>
    <property type="evidence" value="ECO:0007669"/>
    <property type="project" value="InterPro"/>
</dbReference>
<dbReference type="AlphaFoldDB" id="A0A7T4URB4"/>
<dbReference type="InterPro" id="IPR010610">
    <property type="entry name" value="EryCIII-like_C"/>
</dbReference>
<gene>
    <name evidence="3" type="ORF">I6N98_05745</name>
</gene>
<dbReference type="RefSeq" id="WP_198570842.1">
    <property type="nucleotide sequence ID" value="NZ_CP066167.1"/>
</dbReference>
<dbReference type="SMR" id="A0A7T4URB4"/>
<evidence type="ECO:0000259" key="2">
    <source>
        <dbReference type="Pfam" id="PF06722"/>
    </source>
</evidence>
<dbReference type="InterPro" id="IPR050426">
    <property type="entry name" value="Glycosyltransferase_28"/>
</dbReference>
<dbReference type="GO" id="GO:0016758">
    <property type="term" value="F:hexosyltransferase activity"/>
    <property type="evidence" value="ECO:0007669"/>
    <property type="project" value="InterPro"/>
</dbReference>
<dbReference type="PANTHER" id="PTHR48050:SF13">
    <property type="entry name" value="STEROL 3-BETA-GLUCOSYLTRANSFERASE UGT80A2"/>
    <property type="match status" value="1"/>
</dbReference>
<dbReference type="CDD" id="cd03784">
    <property type="entry name" value="GT1_Gtf-like"/>
    <property type="match status" value="1"/>
</dbReference>
<dbReference type="Gene3D" id="3.40.50.2000">
    <property type="entry name" value="Glycogen Phosphorylase B"/>
    <property type="match status" value="2"/>
</dbReference>
<evidence type="ECO:0000313" key="4">
    <source>
        <dbReference type="Proteomes" id="UP000596063"/>
    </source>
</evidence>
<sequence length="437" mass="47107">MKIALFSIGTQGDVRPFVALGLGLQSAGHEVCVASGETCRELVEQHGLTFAPLTADFLDIMARDPKALQKGLNPVSLLRTARRELTVMASDWAEQGMAAARGAQLLIGNGMVASLAAALGEVLSIPTVESHLQPITPCGDIPPMMLPPPKRQRMPAINRFLYHSCRQLTWQMLGPAVAKVRRDLGLDPLPWYGPFYHRRPDHRVLYGFSPILVPPSPQWPASVKVAGNWFLEEGADYQPSTELADFLAAGPAPVYVGFGSMLGEGIAEFTGHVVSALRRSGQRGILATGWGGLAADIDSGDDILVIPGAPHDWLFPRVSMAVHHGGVGTTAAALRAGIPSVVVPFFGDQPFWGWRLNQLGVAPPTLARKKLDARQLAEAMTWCQRPDVVDRATLLGAELRREDGIAKAIATLEQWGLLKTESALVEEGEPERQLEGA</sequence>
<reference evidence="3 4" key="1">
    <citation type="submission" date="2020-12" db="EMBL/GenBank/DDBJ databases">
        <authorList>
            <person name="Shan Y."/>
        </authorList>
    </citation>
    <scope>NUCLEOTIDE SEQUENCE [LARGE SCALE GENOMIC DNA]</scope>
    <source>
        <strain evidence="4">csc3.9</strain>
    </source>
</reference>
<dbReference type="InterPro" id="IPR004276">
    <property type="entry name" value="GlycoTrans_28_N"/>
</dbReference>
<organism evidence="3 4">
    <name type="scientific">Spongiibacter nanhainus</name>
    <dbReference type="NCBI Taxonomy" id="2794344"/>
    <lineage>
        <taxon>Bacteria</taxon>
        <taxon>Pseudomonadati</taxon>
        <taxon>Pseudomonadota</taxon>
        <taxon>Gammaproteobacteria</taxon>
        <taxon>Cellvibrionales</taxon>
        <taxon>Spongiibacteraceae</taxon>
        <taxon>Spongiibacter</taxon>
    </lineage>
</organism>
<dbReference type="Proteomes" id="UP000596063">
    <property type="component" value="Chromosome"/>
</dbReference>
<accession>A0A7T4URB4</accession>
<evidence type="ECO:0000259" key="1">
    <source>
        <dbReference type="Pfam" id="PF03033"/>
    </source>
</evidence>
<keyword evidence="4" id="KW-1185">Reference proteome</keyword>
<dbReference type="InterPro" id="IPR002213">
    <property type="entry name" value="UDP_glucos_trans"/>
</dbReference>
<feature type="domain" description="Glycosyltransferase family 28 N-terminal" evidence="1">
    <location>
        <begin position="3"/>
        <end position="62"/>
    </location>
</feature>
<proteinExistence type="predicted"/>
<dbReference type="Pfam" id="PF03033">
    <property type="entry name" value="Glyco_transf_28"/>
    <property type="match status" value="1"/>
</dbReference>
<keyword evidence="3" id="KW-0808">Transferase</keyword>
<dbReference type="SUPFAM" id="SSF53756">
    <property type="entry name" value="UDP-Glycosyltransferase/glycogen phosphorylase"/>
    <property type="match status" value="1"/>
</dbReference>
<name>A0A7T4URB4_9GAMM</name>
<evidence type="ECO:0000313" key="3">
    <source>
        <dbReference type="EMBL" id="QQD19357.1"/>
    </source>
</evidence>
<dbReference type="GO" id="GO:0033072">
    <property type="term" value="P:vancomycin biosynthetic process"/>
    <property type="evidence" value="ECO:0007669"/>
    <property type="project" value="UniProtKB-ARBA"/>
</dbReference>
<dbReference type="KEGG" id="snan:I6N98_05745"/>
<dbReference type="EMBL" id="CP066167">
    <property type="protein sequence ID" value="QQD19357.1"/>
    <property type="molecule type" value="Genomic_DNA"/>
</dbReference>
<dbReference type="FunFam" id="3.40.50.2000:FF:000009">
    <property type="entry name" value="Sterol 3-beta-glucosyltransferase UGT80A2"/>
    <property type="match status" value="1"/>
</dbReference>
<feature type="domain" description="Erythromycin biosynthesis protein CIII-like C-terminal" evidence="2">
    <location>
        <begin position="310"/>
        <end position="382"/>
    </location>
</feature>
<dbReference type="Pfam" id="PF06722">
    <property type="entry name" value="EryCIII-like_C"/>
    <property type="match status" value="1"/>
</dbReference>
<dbReference type="GO" id="GO:0008194">
    <property type="term" value="F:UDP-glycosyltransferase activity"/>
    <property type="evidence" value="ECO:0007669"/>
    <property type="project" value="InterPro"/>
</dbReference>
<dbReference type="PANTHER" id="PTHR48050">
    <property type="entry name" value="STEROL 3-BETA-GLUCOSYLTRANSFERASE"/>
    <property type="match status" value="1"/>
</dbReference>
<protein>
    <submittedName>
        <fullName evidence="3">Glycosyltransferase family 1 protein</fullName>
    </submittedName>
</protein>